<gene>
    <name evidence="1" type="ORF">IFO71_13505</name>
</gene>
<dbReference type="EMBL" id="JACYTR010000030">
    <property type="protein sequence ID" value="MBD8526753.1"/>
    <property type="molecule type" value="Genomic_DNA"/>
</dbReference>
<keyword evidence="2" id="KW-1185">Reference proteome</keyword>
<organism evidence="1 2">
    <name type="scientific">Pseudomarimonas arenosa</name>
    <dbReference type="NCBI Taxonomy" id="2774145"/>
    <lineage>
        <taxon>Bacteria</taxon>
        <taxon>Pseudomonadati</taxon>
        <taxon>Pseudomonadota</taxon>
        <taxon>Gammaproteobacteria</taxon>
        <taxon>Lysobacterales</taxon>
        <taxon>Lysobacteraceae</taxon>
        <taxon>Pseudomarimonas</taxon>
    </lineage>
</organism>
<protein>
    <recommendedName>
        <fullName evidence="3">Ribosomal protein L7/L12 C-terminal domain-containing protein</fullName>
    </recommendedName>
</protein>
<name>A0AAW3ZLB1_9GAMM</name>
<evidence type="ECO:0000313" key="2">
    <source>
        <dbReference type="Proteomes" id="UP000613768"/>
    </source>
</evidence>
<reference evidence="1 2" key="1">
    <citation type="submission" date="2020-09" db="EMBL/GenBank/DDBJ databases">
        <title>Pseudoxanthomonas sp. CAU 1598 isolated from sand of Yaerae Beach.</title>
        <authorList>
            <person name="Kim W."/>
        </authorList>
    </citation>
    <scope>NUCLEOTIDE SEQUENCE [LARGE SCALE GENOMIC DNA]</scope>
    <source>
        <strain evidence="1 2">CAU 1598</strain>
    </source>
</reference>
<dbReference type="AlphaFoldDB" id="A0AAW3ZLB1"/>
<dbReference type="InterPro" id="IPR014719">
    <property type="entry name" value="Ribosomal_bL12_C/ClpS-like"/>
</dbReference>
<accession>A0AAW3ZLB1</accession>
<proteinExistence type="predicted"/>
<comment type="caution">
    <text evidence="1">The sequence shown here is derived from an EMBL/GenBank/DDBJ whole genome shotgun (WGS) entry which is preliminary data.</text>
</comment>
<evidence type="ECO:0000313" key="1">
    <source>
        <dbReference type="EMBL" id="MBD8526753.1"/>
    </source>
</evidence>
<evidence type="ECO:0008006" key="3">
    <source>
        <dbReference type="Google" id="ProtNLM"/>
    </source>
</evidence>
<dbReference type="Proteomes" id="UP000613768">
    <property type="component" value="Unassembled WGS sequence"/>
</dbReference>
<dbReference type="RefSeq" id="WP_192030175.1">
    <property type="nucleotide sequence ID" value="NZ_JACYTR010000030.1"/>
</dbReference>
<sequence length="107" mass="11339">MATEFVVVFGAIAALLLLGAILALWSGLRGAVTNADGDGALARIERKLDLLLDNAGLRYDPLDGLPLSIQALVKQGKTIEAIKLYREAKGVGLKAAKEAIDEIRRLG</sequence>
<dbReference type="Gene3D" id="3.30.1390.10">
    <property type="match status" value="1"/>
</dbReference>